<dbReference type="InterPro" id="IPR002347">
    <property type="entry name" value="SDR_fam"/>
</dbReference>
<evidence type="ECO:0000313" key="13">
    <source>
        <dbReference type="EMBL" id="KAJ3572695.1"/>
    </source>
</evidence>
<dbReference type="FunFam" id="3.40.50.720:FF:000131">
    <property type="entry name" value="Short-chain dehydrogenase/reductase 3"/>
    <property type="match status" value="1"/>
</dbReference>
<dbReference type="SUPFAM" id="SSF53474">
    <property type="entry name" value="alpha/beta-Hydrolases"/>
    <property type="match status" value="1"/>
</dbReference>
<dbReference type="AlphaFoldDB" id="A0A9W8NEV8"/>
<sequence length="746" mass="81869">MSSSLLYSRALDLGPPLRDIFLSPLVSGPILLAVAQAPDVVQDLVSKLANRLPSLQWLLPNLNLSTIVTALRILFAVSVVRRLNRALNTIAANSWRLMPSKDWDWPNEIAVVTGGSSGIGKLVVEKLVAQGLRVAVLDIQDIPKSMDSNTRIRFFRCDVTSAESVKEAADAVRRDMGNPSILINNAGITNPMPILQMPESYLRKIFGVNTISHWFTVQQFLPHMIEMNKGHVVTVASLASFVALPTAADYSASKASALAFHESLTSELKHCYGAPDVMTTVVHPNFVRTPLIEGWADHLENSGVRMLTSEDVAEPIVKQILSRRAAQIIIPRSTTMISAIRGWPTWIQELIRDTLGRSSLKPKATRCLRGAMASFLYILAVTPFLLVGYTLDIVRCLSPGGRPLKDWTFNQAVRVRTVKLLLVYWALALAGDRLTLKPGRERNRFEVFHPKSKSYKGPLSDAKIQPEPIGATWTPDRPSLAAIKQKNSTVVLHFHGGAYVIGDGRDHDTGYLAKTLVRYMGCTYVCTPQYRLSSHNGGRFPAALQDALTSYLHLIEESGVPASQIILSGDSAGGNMVLGLLRYISEYGQELGIPAPAAVMLWSPWTDVSAALDVTMDITKWPNYASDYLSAEFARWGGRAITAYGSVDASGPYLSPLHHPFRMNGTPIPMFVNGGDGEVLCDEIKAFSKKFEQQGWPVHLVVSKRCPHDILLLGPRIGFHKDAELAVRDAKAFFSSSTALRLGSSD</sequence>
<dbReference type="Pfam" id="PF07859">
    <property type="entry name" value="Abhydrolase_3"/>
    <property type="match status" value="1"/>
</dbReference>
<dbReference type="PANTHER" id="PTHR24322">
    <property type="entry name" value="PKSB"/>
    <property type="match status" value="1"/>
</dbReference>
<evidence type="ECO:0000256" key="4">
    <source>
        <dbReference type="ARBA" id="ARBA00022857"/>
    </source>
</evidence>
<dbReference type="Proteomes" id="UP001148614">
    <property type="component" value="Unassembled WGS sequence"/>
</dbReference>
<dbReference type="PRINTS" id="PR00081">
    <property type="entry name" value="GDHRDH"/>
</dbReference>
<dbReference type="InterPro" id="IPR036291">
    <property type="entry name" value="NAD(P)-bd_dom_sf"/>
</dbReference>
<dbReference type="GO" id="GO:0052650">
    <property type="term" value="F:all-trans-retinol dehydrogenase (NADP+) activity"/>
    <property type="evidence" value="ECO:0007669"/>
    <property type="project" value="UniProtKB-ARBA"/>
</dbReference>
<evidence type="ECO:0000256" key="5">
    <source>
        <dbReference type="ARBA" id="ARBA00022989"/>
    </source>
</evidence>
<evidence type="ECO:0000256" key="11">
    <source>
        <dbReference type="ARBA" id="ARBA00082544"/>
    </source>
</evidence>
<feature type="domain" description="Alpha/beta hydrolase fold-3" evidence="12">
    <location>
        <begin position="491"/>
        <end position="711"/>
    </location>
</feature>
<dbReference type="SUPFAM" id="SSF51735">
    <property type="entry name" value="NAD(P)-binding Rossmann-fold domains"/>
    <property type="match status" value="1"/>
</dbReference>
<evidence type="ECO:0000256" key="1">
    <source>
        <dbReference type="ARBA" id="ARBA00004141"/>
    </source>
</evidence>
<keyword evidence="7" id="KW-0443">Lipid metabolism</keyword>
<keyword evidence="14" id="KW-1185">Reference proteome</keyword>
<accession>A0A9W8NEV8</accession>
<evidence type="ECO:0000256" key="7">
    <source>
        <dbReference type="ARBA" id="ARBA00023098"/>
    </source>
</evidence>
<keyword evidence="8" id="KW-0472">Membrane</keyword>
<dbReference type="Pfam" id="PF00106">
    <property type="entry name" value="adh_short"/>
    <property type="match status" value="1"/>
</dbReference>
<dbReference type="CDD" id="cd05339">
    <property type="entry name" value="17beta-HSDXI-like_SDR_c"/>
    <property type="match status" value="1"/>
</dbReference>
<evidence type="ECO:0000256" key="2">
    <source>
        <dbReference type="ARBA" id="ARBA00006484"/>
    </source>
</evidence>
<dbReference type="GO" id="GO:0016787">
    <property type="term" value="F:hydrolase activity"/>
    <property type="evidence" value="ECO:0007669"/>
    <property type="project" value="InterPro"/>
</dbReference>
<keyword evidence="3" id="KW-0812">Transmembrane</keyword>
<evidence type="ECO:0000313" key="14">
    <source>
        <dbReference type="Proteomes" id="UP001148614"/>
    </source>
</evidence>
<dbReference type="Gene3D" id="3.40.50.720">
    <property type="entry name" value="NAD(P)-binding Rossmann-like Domain"/>
    <property type="match status" value="1"/>
</dbReference>
<gene>
    <name evidence="13" type="ORF">NPX13_g4957</name>
</gene>
<evidence type="ECO:0000259" key="12">
    <source>
        <dbReference type="Pfam" id="PF07859"/>
    </source>
</evidence>
<reference evidence="13" key="1">
    <citation type="submission" date="2022-07" db="EMBL/GenBank/DDBJ databases">
        <title>Genome Sequence of Xylaria arbuscula.</title>
        <authorList>
            <person name="Buettner E."/>
        </authorList>
    </citation>
    <scope>NUCLEOTIDE SEQUENCE</scope>
    <source>
        <strain evidence="13">VT107</strain>
    </source>
</reference>
<dbReference type="Gene3D" id="3.40.50.1820">
    <property type="entry name" value="alpha/beta hydrolase"/>
    <property type="match status" value="1"/>
</dbReference>
<name>A0A9W8NEV8_9PEZI</name>
<comment type="caution">
    <text evidence="13">The sequence shown here is derived from an EMBL/GenBank/DDBJ whole genome shotgun (WGS) entry which is preliminary data.</text>
</comment>
<dbReference type="PANTHER" id="PTHR24322:SF736">
    <property type="entry name" value="RETINOL DEHYDROGENASE 10"/>
    <property type="match status" value="1"/>
</dbReference>
<comment type="function">
    <text evidence="9">Catalyzes the reduction of all-trans-retinal to all-trans-retinol in the presence of NADPH.</text>
</comment>
<dbReference type="InterPro" id="IPR029058">
    <property type="entry name" value="AB_hydrolase_fold"/>
</dbReference>
<dbReference type="EMBL" id="JANPWZ010000743">
    <property type="protein sequence ID" value="KAJ3572695.1"/>
    <property type="molecule type" value="Genomic_DNA"/>
</dbReference>
<evidence type="ECO:0000256" key="10">
    <source>
        <dbReference type="ARBA" id="ARBA00068717"/>
    </source>
</evidence>
<protein>
    <recommendedName>
        <fullName evidence="10">Short-chain dehydrogenase/reductase 3</fullName>
    </recommendedName>
    <alternativeName>
        <fullName evidence="11">Retinal short-chain dehydrogenase/reductase 1</fullName>
    </alternativeName>
</protein>
<dbReference type="InterPro" id="IPR013094">
    <property type="entry name" value="AB_hydrolase_3"/>
</dbReference>
<keyword evidence="5" id="KW-1133">Transmembrane helix</keyword>
<evidence type="ECO:0000256" key="6">
    <source>
        <dbReference type="ARBA" id="ARBA00023002"/>
    </source>
</evidence>
<evidence type="ECO:0000256" key="8">
    <source>
        <dbReference type="ARBA" id="ARBA00023136"/>
    </source>
</evidence>
<keyword evidence="4" id="KW-0521">NADP</keyword>
<dbReference type="PRINTS" id="PR00080">
    <property type="entry name" value="SDRFAMILY"/>
</dbReference>
<organism evidence="13 14">
    <name type="scientific">Xylaria arbuscula</name>
    <dbReference type="NCBI Taxonomy" id="114810"/>
    <lineage>
        <taxon>Eukaryota</taxon>
        <taxon>Fungi</taxon>
        <taxon>Dikarya</taxon>
        <taxon>Ascomycota</taxon>
        <taxon>Pezizomycotina</taxon>
        <taxon>Sordariomycetes</taxon>
        <taxon>Xylariomycetidae</taxon>
        <taxon>Xylariales</taxon>
        <taxon>Xylariaceae</taxon>
        <taxon>Xylaria</taxon>
    </lineage>
</organism>
<comment type="similarity">
    <text evidence="2">Belongs to the short-chain dehydrogenases/reductases (SDR) family.</text>
</comment>
<keyword evidence="6" id="KW-0560">Oxidoreductase</keyword>
<dbReference type="GO" id="GO:0016020">
    <property type="term" value="C:membrane"/>
    <property type="evidence" value="ECO:0007669"/>
    <property type="project" value="UniProtKB-SubCell"/>
</dbReference>
<dbReference type="VEuPathDB" id="FungiDB:F4678DRAFT_474292"/>
<comment type="subcellular location">
    <subcellularLocation>
        <location evidence="1">Membrane</location>
        <topology evidence="1">Multi-pass membrane protein</topology>
    </subcellularLocation>
</comment>
<evidence type="ECO:0000256" key="3">
    <source>
        <dbReference type="ARBA" id="ARBA00022692"/>
    </source>
</evidence>
<evidence type="ECO:0000256" key="9">
    <source>
        <dbReference type="ARBA" id="ARBA00059620"/>
    </source>
</evidence>
<proteinExistence type="inferred from homology"/>
<dbReference type="VEuPathDB" id="FungiDB:F4678DRAFT_192311"/>